<dbReference type="EMBL" id="JAVXUO010001978">
    <property type="protein sequence ID" value="KAK2977525.1"/>
    <property type="molecule type" value="Genomic_DNA"/>
</dbReference>
<feature type="domain" description="Homeobox" evidence="13">
    <location>
        <begin position="51"/>
        <end position="111"/>
    </location>
</feature>
<evidence type="ECO:0000256" key="9">
    <source>
        <dbReference type="RuleBase" id="RU000682"/>
    </source>
</evidence>
<dbReference type="SUPFAM" id="SSF46689">
    <property type="entry name" value="Homeodomain-like"/>
    <property type="match status" value="1"/>
</dbReference>
<dbReference type="GO" id="GO:0000981">
    <property type="term" value="F:DNA-binding transcription factor activity, RNA polymerase II-specific"/>
    <property type="evidence" value="ECO:0007669"/>
    <property type="project" value="UniProtKB-UniRule"/>
</dbReference>
<dbReference type="AlphaFoldDB" id="A0AA88R922"/>
<dbReference type="InterPro" id="IPR009057">
    <property type="entry name" value="Homeodomain-like_sf"/>
</dbReference>
<evidence type="ECO:0000256" key="2">
    <source>
        <dbReference type="ARBA" id="ARBA00023015"/>
    </source>
</evidence>
<feature type="coiled-coil region" evidence="11">
    <location>
        <begin position="103"/>
        <end position="144"/>
    </location>
</feature>
<feature type="non-terminal residue" evidence="14">
    <location>
        <position position="1"/>
    </location>
</feature>
<dbReference type="Pfam" id="PF00046">
    <property type="entry name" value="Homeodomain"/>
    <property type="match status" value="1"/>
</dbReference>
<dbReference type="CDD" id="cd00086">
    <property type="entry name" value="homeodomain"/>
    <property type="match status" value="1"/>
</dbReference>
<protein>
    <recommendedName>
        <fullName evidence="10">Homeobox-leucine zipper protein</fullName>
    </recommendedName>
    <alternativeName>
        <fullName evidence="10">HD-ZIP protein</fullName>
    </alternativeName>
    <alternativeName>
        <fullName evidence="10">Homeodomain transcription factor</fullName>
    </alternativeName>
</protein>
<evidence type="ECO:0000256" key="4">
    <source>
        <dbReference type="ARBA" id="ARBA00023155"/>
    </source>
</evidence>
<gene>
    <name evidence="14" type="ORF">RJ640_025706</name>
</gene>
<dbReference type="InterPro" id="IPR003106">
    <property type="entry name" value="Leu_zip_homeo"/>
</dbReference>
<proteinExistence type="inferred from homology"/>
<keyword evidence="4 8" id="KW-0371">Homeobox</keyword>
<feature type="region of interest" description="Disordered" evidence="12">
    <location>
        <begin position="164"/>
        <end position="194"/>
    </location>
</feature>
<feature type="compositionally biased region" description="Polar residues" evidence="12">
    <location>
        <begin position="164"/>
        <end position="188"/>
    </location>
</feature>
<evidence type="ECO:0000256" key="12">
    <source>
        <dbReference type="SAM" id="MobiDB-lite"/>
    </source>
</evidence>
<dbReference type="SMART" id="SM00389">
    <property type="entry name" value="HOX"/>
    <property type="match status" value="1"/>
</dbReference>
<dbReference type="Proteomes" id="UP001187471">
    <property type="component" value="Unassembled WGS sequence"/>
</dbReference>
<dbReference type="GO" id="GO:0043565">
    <property type="term" value="F:sequence-specific DNA binding"/>
    <property type="evidence" value="ECO:0007669"/>
    <property type="project" value="InterPro"/>
</dbReference>
<keyword evidence="15" id="KW-1185">Reference proteome</keyword>
<evidence type="ECO:0000256" key="1">
    <source>
        <dbReference type="ARBA" id="ARBA00004123"/>
    </source>
</evidence>
<comment type="function">
    <text evidence="10">Transcription factor.</text>
</comment>
<evidence type="ECO:0000256" key="7">
    <source>
        <dbReference type="ARBA" id="ARBA00025748"/>
    </source>
</evidence>
<dbReference type="Pfam" id="PF02183">
    <property type="entry name" value="HALZ"/>
    <property type="match status" value="1"/>
</dbReference>
<evidence type="ECO:0000313" key="15">
    <source>
        <dbReference type="Proteomes" id="UP001187471"/>
    </source>
</evidence>
<evidence type="ECO:0000256" key="6">
    <source>
        <dbReference type="ARBA" id="ARBA00023242"/>
    </source>
</evidence>
<dbReference type="GO" id="GO:0045893">
    <property type="term" value="P:positive regulation of DNA-templated transcription"/>
    <property type="evidence" value="ECO:0007669"/>
    <property type="project" value="TreeGrafter"/>
</dbReference>
<evidence type="ECO:0000256" key="5">
    <source>
        <dbReference type="ARBA" id="ARBA00023163"/>
    </source>
</evidence>
<dbReference type="InterPro" id="IPR045224">
    <property type="entry name" value="HDZip_class_I_plant"/>
</dbReference>
<name>A0AA88R922_9ASTE</name>
<feature type="DNA-binding region" description="Homeobox" evidence="8">
    <location>
        <begin position="53"/>
        <end position="112"/>
    </location>
</feature>
<dbReference type="PRINTS" id="PR00031">
    <property type="entry name" value="HTHREPRESSR"/>
</dbReference>
<dbReference type="InterPro" id="IPR000047">
    <property type="entry name" value="HTH_motif"/>
</dbReference>
<dbReference type="FunFam" id="1.10.10.60:FF:000200">
    <property type="entry name" value="Homeobox-leucine zipper protein ATHB-13"/>
    <property type="match status" value="1"/>
</dbReference>
<dbReference type="GO" id="GO:0005634">
    <property type="term" value="C:nucleus"/>
    <property type="evidence" value="ECO:0007669"/>
    <property type="project" value="UniProtKB-SubCell"/>
</dbReference>
<evidence type="ECO:0000256" key="11">
    <source>
        <dbReference type="SAM" id="Coils"/>
    </source>
</evidence>
<keyword evidence="3 8" id="KW-0238">DNA-binding</keyword>
<comment type="subcellular location">
    <subcellularLocation>
        <location evidence="1 8 9">Nucleus</location>
    </subcellularLocation>
</comment>
<dbReference type="Gene3D" id="1.10.10.60">
    <property type="entry name" value="Homeodomain-like"/>
    <property type="match status" value="1"/>
</dbReference>
<keyword evidence="2 10" id="KW-0805">Transcription regulation</keyword>
<keyword evidence="5 10" id="KW-0804">Transcription</keyword>
<evidence type="ECO:0000313" key="14">
    <source>
        <dbReference type="EMBL" id="KAK2977525.1"/>
    </source>
</evidence>
<keyword evidence="6 8" id="KW-0539">Nucleus</keyword>
<comment type="similarity">
    <text evidence="7 10">Belongs to the HD-ZIP homeobox family. Class I subfamily.</text>
</comment>
<sequence length="248" mass="28072">NKWDSLTIFGWCLHAGASVLMRRSMSFSGNINQRCDEMRPEADDDMSDDGSQLGEKKRRLNLDQVKALEKSFEVANKLEPERKVQLARALGLQPRQVAIWFQNRRARWKTKQLERDYDLLKKQFQALKADNDALKTQNNKLHGELVALKGGESSNGTRAINLNQETDQGSWSNGSENSCDVNTRTPSADSPLHSHPRNTYVFPSAMAPTGLTQLLQSSSTPDESLSTMFNGIDDQPGFWPWPEQQHFH</sequence>
<dbReference type="InterPro" id="IPR001356">
    <property type="entry name" value="HD"/>
</dbReference>
<dbReference type="PANTHER" id="PTHR24326:SF176">
    <property type="entry name" value="HOMEOBOX-LEUCINE ZIPPER PROTEIN ATHB-13"/>
    <property type="match status" value="1"/>
</dbReference>
<dbReference type="PROSITE" id="PS50071">
    <property type="entry name" value="HOMEOBOX_2"/>
    <property type="match status" value="1"/>
</dbReference>
<keyword evidence="11" id="KW-0175">Coiled coil</keyword>
<dbReference type="PANTHER" id="PTHR24326">
    <property type="entry name" value="HOMEOBOX-LEUCINE ZIPPER PROTEIN"/>
    <property type="match status" value="1"/>
</dbReference>
<evidence type="ECO:0000256" key="8">
    <source>
        <dbReference type="PROSITE-ProRule" id="PRU00108"/>
    </source>
</evidence>
<dbReference type="PROSITE" id="PS00027">
    <property type="entry name" value="HOMEOBOX_1"/>
    <property type="match status" value="1"/>
</dbReference>
<accession>A0AA88R922</accession>
<reference evidence="14" key="1">
    <citation type="submission" date="2022-12" db="EMBL/GenBank/DDBJ databases">
        <title>Draft genome assemblies for two species of Escallonia (Escalloniales).</title>
        <authorList>
            <person name="Chanderbali A."/>
            <person name="Dervinis C."/>
            <person name="Anghel I."/>
            <person name="Soltis D."/>
            <person name="Soltis P."/>
            <person name="Zapata F."/>
        </authorList>
    </citation>
    <scope>NUCLEOTIDE SEQUENCE</scope>
    <source>
        <strain evidence="14">UCBG92.1500</strain>
        <tissue evidence="14">Leaf</tissue>
    </source>
</reference>
<comment type="caution">
    <text evidence="14">The sequence shown here is derived from an EMBL/GenBank/DDBJ whole genome shotgun (WGS) entry which is preliminary data.</text>
</comment>
<evidence type="ECO:0000256" key="10">
    <source>
        <dbReference type="RuleBase" id="RU369038"/>
    </source>
</evidence>
<evidence type="ECO:0000259" key="13">
    <source>
        <dbReference type="PROSITE" id="PS50071"/>
    </source>
</evidence>
<dbReference type="InterPro" id="IPR017970">
    <property type="entry name" value="Homeobox_CS"/>
</dbReference>
<evidence type="ECO:0000256" key="3">
    <source>
        <dbReference type="ARBA" id="ARBA00023125"/>
    </source>
</evidence>
<organism evidence="14 15">
    <name type="scientific">Escallonia rubra</name>
    <dbReference type="NCBI Taxonomy" id="112253"/>
    <lineage>
        <taxon>Eukaryota</taxon>
        <taxon>Viridiplantae</taxon>
        <taxon>Streptophyta</taxon>
        <taxon>Embryophyta</taxon>
        <taxon>Tracheophyta</taxon>
        <taxon>Spermatophyta</taxon>
        <taxon>Magnoliopsida</taxon>
        <taxon>eudicotyledons</taxon>
        <taxon>Gunneridae</taxon>
        <taxon>Pentapetalae</taxon>
        <taxon>asterids</taxon>
        <taxon>campanulids</taxon>
        <taxon>Escalloniales</taxon>
        <taxon>Escalloniaceae</taxon>
        <taxon>Escallonia</taxon>
    </lineage>
</organism>